<evidence type="ECO:0000256" key="1">
    <source>
        <dbReference type="ARBA" id="ARBA00010088"/>
    </source>
</evidence>
<dbReference type="InterPro" id="IPR002410">
    <property type="entry name" value="Peptidase_S33"/>
</dbReference>
<name>A0A448ZIH6_9STRA</name>
<dbReference type="InterPro" id="IPR029058">
    <property type="entry name" value="AB_hydrolase_fold"/>
</dbReference>
<keyword evidence="6" id="KW-1185">Reference proteome</keyword>
<dbReference type="AlphaFoldDB" id="A0A448ZIH6"/>
<dbReference type="PRINTS" id="PR00793">
    <property type="entry name" value="PROAMNOPTASE"/>
</dbReference>
<dbReference type="OrthoDB" id="45978at2759"/>
<dbReference type="InterPro" id="IPR050266">
    <property type="entry name" value="AB_hydrolase_sf"/>
</dbReference>
<dbReference type="GO" id="GO:0006508">
    <property type="term" value="P:proteolysis"/>
    <property type="evidence" value="ECO:0007669"/>
    <property type="project" value="InterPro"/>
</dbReference>
<evidence type="ECO:0000313" key="5">
    <source>
        <dbReference type="EMBL" id="VEU41843.1"/>
    </source>
</evidence>
<dbReference type="InterPro" id="IPR000073">
    <property type="entry name" value="AB_hydrolase_1"/>
</dbReference>
<dbReference type="PANTHER" id="PTHR43798:SF33">
    <property type="entry name" value="HYDROLASE, PUTATIVE (AFU_ORTHOLOGUE AFUA_2G14860)-RELATED"/>
    <property type="match status" value="1"/>
</dbReference>
<sequence>MIPSHLLDPTKKKNERLSRTVLGVAPPPPLPSLCVTGAMSRIGKYRVATGTSSSANEDQDIGIRNDNGNDGKKLMCPAKKYTIHDNGGVPIILSYIIFRPRQLYDQNKPPLLCLHGGPSIPSNYLLPIVNGVTDRTVIFYDQWGCGKSSRPQALTEPNSNNKNNAKKKAEYPPFSIPTMVEHLRQLIDEHWKLKRFHLFGHSFGGILAYEYLLAKTCTLDEELSGGRHASCVSSLLLSSTPTSASLIQSESERLFRSLTSQEKSNGCSIDGGNGCCEKDITDKTAIASSEQQKQQLRQSMMKSEEFQQTHECRLADCPLALMDALGNMGPAPWRGIEAIHGYEAEEVDEFHRIPSLLLRGEYDFCTESCMAGWRERLDGDNFKSEEVVLSNCSHYAMLEDENQFGAEILRFIRSHDAEDWP</sequence>
<evidence type="ECO:0000259" key="4">
    <source>
        <dbReference type="Pfam" id="PF00561"/>
    </source>
</evidence>
<dbReference type="PANTHER" id="PTHR43798">
    <property type="entry name" value="MONOACYLGLYCEROL LIPASE"/>
    <property type="match status" value="1"/>
</dbReference>
<reference evidence="5 6" key="1">
    <citation type="submission" date="2019-01" db="EMBL/GenBank/DDBJ databases">
        <authorList>
            <person name="Ferrante I. M."/>
        </authorList>
    </citation>
    <scope>NUCLEOTIDE SEQUENCE [LARGE SCALE GENOMIC DNA]</scope>
    <source>
        <strain evidence="5 6">B856</strain>
    </source>
</reference>
<proteinExistence type="inferred from homology"/>
<comment type="similarity">
    <text evidence="1">Belongs to the peptidase S33 family.</text>
</comment>
<dbReference type="Gene3D" id="3.40.50.1820">
    <property type="entry name" value="alpha/beta hydrolase"/>
    <property type="match status" value="1"/>
</dbReference>
<protein>
    <recommendedName>
        <fullName evidence="4">AB hydrolase-1 domain-containing protein</fullName>
    </recommendedName>
</protein>
<feature type="domain" description="AB hydrolase-1" evidence="4">
    <location>
        <begin position="109"/>
        <end position="215"/>
    </location>
</feature>
<dbReference type="GO" id="GO:0016020">
    <property type="term" value="C:membrane"/>
    <property type="evidence" value="ECO:0007669"/>
    <property type="project" value="TreeGrafter"/>
</dbReference>
<organism evidence="5 6">
    <name type="scientific">Pseudo-nitzschia multistriata</name>
    <dbReference type="NCBI Taxonomy" id="183589"/>
    <lineage>
        <taxon>Eukaryota</taxon>
        <taxon>Sar</taxon>
        <taxon>Stramenopiles</taxon>
        <taxon>Ochrophyta</taxon>
        <taxon>Bacillariophyta</taxon>
        <taxon>Bacillariophyceae</taxon>
        <taxon>Bacillariophycidae</taxon>
        <taxon>Bacillariales</taxon>
        <taxon>Bacillariaceae</taxon>
        <taxon>Pseudo-nitzschia</taxon>
    </lineage>
</organism>
<feature type="compositionally biased region" description="Polar residues" evidence="3">
    <location>
        <begin position="149"/>
        <end position="159"/>
    </location>
</feature>
<evidence type="ECO:0000256" key="2">
    <source>
        <dbReference type="ARBA" id="ARBA00022801"/>
    </source>
</evidence>
<feature type="region of interest" description="Disordered" evidence="3">
    <location>
        <begin position="149"/>
        <end position="170"/>
    </location>
</feature>
<dbReference type="EMBL" id="CAACVS010000391">
    <property type="protein sequence ID" value="VEU41843.1"/>
    <property type="molecule type" value="Genomic_DNA"/>
</dbReference>
<dbReference type="Proteomes" id="UP000291116">
    <property type="component" value="Unassembled WGS sequence"/>
</dbReference>
<gene>
    <name evidence="5" type="ORF">PSNMU_V1.4_AUG-EV-PASAV3_0087860</name>
</gene>
<evidence type="ECO:0000313" key="6">
    <source>
        <dbReference type="Proteomes" id="UP000291116"/>
    </source>
</evidence>
<accession>A0A448ZIH6</accession>
<dbReference type="Pfam" id="PF00561">
    <property type="entry name" value="Abhydrolase_1"/>
    <property type="match status" value="1"/>
</dbReference>
<keyword evidence="2" id="KW-0378">Hydrolase</keyword>
<dbReference type="SUPFAM" id="SSF53474">
    <property type="entry name" value="alpha/beta-Hydrolases"/>
    <property type="match status" value="1"/>
</dbReference>
<dbReference type="GO" id="GO:0008233">
    <property type="term" value="F:peptidase activity"/>
    <property type="evidence" value="ECO:0007669"/>
    <property type="project" value="InterPro"/>
</dbReference>
<evidence type="ECO:0000256" key="3">
    <source>
        <dbReference type="SAM" id="MobiDB-lite"/>
    </source>
</evidence>